<name>A0AAN9S8A2_PSOTE</name>
<evidence type="ECO:0000313" key="2">
    <source>
        <dbReference type="Proteomes" id="UP001386955"/>
    </source>
</evidence>
<keyword evidence="2" id="KW-1185">Reference proteome</keyword>
<comment type="caution">
    <text evidence="1">The sequence shown here is derived from an EMBL/GenBank/DDBJ whole genome shotgun (WGS) entry which is preliminary data.</text>
</comment>
<dbReference type="AlphaFoldDB" id="A0AAN9S8A2"/>
<reference evidence="1 2" key="1">
    <citation type="submission" date="2024-01" db="EMBL/GenBank/DDBJ databases">
        <title>The genomes of 5 underutilized Papilionoideae crops provide insights into root nodulation and disease resistanc.</title>
        <authorList>
            <person name="Jiang F."/>
        </authorList>
    </citation>
    <scope>NUCLEOTIDE SEQUENCE [LARGE SCALE GENOMIC DNA]</scope>
    <source>
        <strain evidence="1">DUOXIRENSHENG_FW03</strain>
        <tissue evidence="1">Leaves</tissue>
    </source>
</reference>
<dbReference type="Proteomes" id="UP001386955">
    <property type="component" value="Unassembled WGS sequence"/>
</dbReference>
<protein>
    <submittedName>
        <fullName evidence="1">Uncharacterized protein</fullName>
    </submittedName>
</protein>
<dbReference type="EMBL" id="JAYMYS010000006">
    <property type="protein sequence ID" value="KAK7389469.1"/>
    <property type="molecule type" value="Genomic_DNA"/>
</dbReference>
<proteinExistence type="predicted"/>
<evidence type="ECO:0000313" key="1">
    <source>
        <dbReference type="EMBL" id="KAK7389469.1"/>
    </source>
</evidence>
<organism evidence="1 2">
    <name type="scientific">Psophocarpus tetragonolobus</name>
    <name type="common">Winged bean</name>
    <name type="synonym">Dolichos tetragonolobus</name>
    <dbReference type="NCBI Taxonomy" id="3891"/>
    <lineage>
        <taxon>Eukaryota</taxon>
        <taxon>Viridiplantae</taxon>
        <taxon>Streptophyta</taxon>
        <taxon>Embryophyta</taxon>
        <taxon>Tracheophyta</taxon>
        <taxon>Spermatophyta</taxon>
        <taxon>Magnoliopsida</taxon>
        <taxon>eudicotyledons</taxon>
        <taxon>Gunneridae</taxon>
        <taxon>Pentapetalae</taxon>
        <taxon>rosids</taxon>
        <taxon>fabids</taxon>
        <taxon>Fabales</taxon>
        <taxon>Fabaceae</taxon>
        <taxon>Papilionoideae</taxon>
        <taxon>50 kb inversion clade</taxon>
        <taxon>NPAAA clade</taxon>
        <taxon>indigoferoid/millettioid clade</taxon>
        <taxon>Phaseoleae</taxon>
        <taxon>Psophocarpus</taxon>
    </lineage>
</organism>
<gene>
    <name evidence="1" type="ORF">VNO78_24544</name>
</gene>
<accession>A0AAN9S8A2</accession>
<sequence>MMFVRLRVDKSSRWFPLFQLRYGPIYSITVMLARTRRLAISKLNPAQTTCTTLSYFCQADKGNSDKISLLVKQADINIDINFHITERFLDDPNDSYKAIAFGAGKSACARALQAMFIACTSIGRQIVI</sequence>